<gene>
    <name evidence="2" type="ORF">UFOVP338_53</name>
</gene>
<accession>A0A6J5M040</accession>
<evidence type="ECO:0000313" key="2">
    <source>
        <dbReference type="EMBL" id="CAB4139542.1"/>
    </source>
</evidence>
<proteinExistence type="predicted"/>
<sequence>MQQDFTMLTTSQVASQLNVKPATVRKWIKQGKLPSSDLKPYLIWNKDLNAFIEVRVEAIRKKAG</sequence>
<evidence type="ECO:0000259" key="1">
    <source>
        <dbReference type="Pfam" id="PF12728"/>
    </source>
</evidence>
<dbReference type="EMBL" id="LR796351">
    <property type="protein sequence ID" value="CAB4139542.1"/>
    <property type="molecule type" value="Genomic_DNA"/>
</dbReference>
<keyword evidence="2" id="KW-0238">DNA-binding</keyword>
<name>A0A6J5M040_9CAUD</name>
<dbReference type="Gene3D" id="1.10.1660.10">
    <property type="match status" value="1"/>
</dbReference>
<dbReference type="InterPro" id="IPR041657">
    <property type="entry name" value="HTH_17"/>
</dbReference>
<dbReference type="GO" id="GO:0003677">
    <property type="term" value="F:DNA binding"/>
    <property type="evidence" value="ECO:0007669"/>
    <property type="project" value="UniProtKB-KW"/>
</dbReference>
<organism evidence="2">
    <name type="scientific">uncultured Caudovirales phage</name>
    <dbReference type="NCBI Taxonomy" id="2100421"/>
    <lineage>
        <taxon>Viruses</taxon>
        <taxon>Duplodnaviria</taxon>
        <taxon>Heunggongvirae</taxon>
        <taxon>Uroviricota</taxon>
        <taxon>Caudoviricetes</taxon>
        <taxon>Peduoviridae</taxon>
        <taxon>Maltschvirus</taxon>
        <taxon>Maltschvirus maltsch</taxon>
    </lineage>
</organism>
<feature type="domain" description="Helix-turn-helix" evidence="1">
    <location>
        <begin position="7"/>
        <end position="53"/>
    </location>
</feature>
<reference evidence="2" key="1">
    <citation type="submission" date="2020-04" db="EMBL/GenBank/DDBJ databases">
        <authorList>
            <person name="Chiriac C."/>
            <person name="Salcher M."/>
            <person name="Ghai R."/>
            <person name="Kavagutti S V."/>
        </authorList>
    </citation>
    <scope>NUCLEOTIDE SEQUENCE</scope>
</reference>
<dbReference type="NCBIfam" id="TIGR01764">
    <property type="entry name" value="excise"/>
    <property type="match status" value="1"/>
</dbReference>
<dbReference type="SUPFAM" id="SSF46955">
    <property type="entry name" value="Putative DNA-binding domain"/>
    <property type="match status" value="1"/>
</dbReference>
<dbReference type="InterPro" id="IPR009061">
    <property type="entry name" value="DNA-bd_dom_put_sf"/>
</dbReference>
<dbReference type="Pfam" id="PF12728">
    <property type="entry name" value="HTH_17"/>
    <property type="match status" value="1"/>
</dbReference>
<protein>
    <submittedName>
        <fullName evidence="2">SinI-like, DNA-binding domain</fullName>
    </submittedName>
</protein>
<dbReference type="InterPro" id="IPR010093">
    <property type="entry name" value="SinI_DNA-bd"/>
</dbReference>